<proteinExistence type="predicted"/>
<keyword evidence="2" id="KW-0472">Membrane</keyword>
<accession>A0A268HCC2</accession>
<sequence>MNTQEPGITITLREIYDSVQTVSDALERMEGKFASLEEKSLSAIKAERQSQEALQVAQEAYKLAEDAHTQLLKERSDKEEQRSWFKRTIIAAMIPYLVSAGLLAISYLSNQ</sequence>
<name>A0A268HCC2_9BACI</name>
<evidence type="ECO:0000313" key="3">
    <source>
        <dbReference type="EMBL" id="PAE07494.1"/>
    </source>
</evidence>
<protein>
    <submittedName>
        <fullName evidence="3">Uncharacterized protein</fullName>
    </submittedName>
</protein>
<feature type="transmembrane region" description="Helical" evidence="2">
    <location>
        <begin position="88"/>
        <end position="108"/>
    </location>
</feature>
<keyword evidence="2" id="KW-1133">Transmembrane helix</keyword>
<evidence type="ECO:0000256" key="2">
    <source>
        <dbReference type="SAM" id="Phobius"/>
    </source>
</evidence>
<reference evidence="3 4" key="1">
    <citation type="submission" date="2017-07" db="EMBL/GenBank/DDBJ databases">
        <title>Isolation and whole genome analysis of endospore-forming bacteria from heroin.</title>
        <authorList>
            <person name="Kalinowski J."/>
            <person name="Ahrens B."/>
            <person name="Al-Dilaimi A."/>
            <person name="Winkler A."/>
            <person name="Wibberg D."/>
            <person name="Schleenbecker U."/>
            <person name="Ruckert C."/>
            <person name="Wolfel R."/>
            <person name="Grass G."/>
        </authorList>
    </citation>
    <scope>NUCLEOTIDE SEQUENCE [LARGE SCALE GENOMIC DNA]</scope>
    <source>
        <strain evidence="3 4">7509</strain>
    </source>
</reference>
<keyword evidence="2" id="KW-0812">Transmembrane</keyword>
<dbReference type="AlphaFoldDB" id="A0A268HCC2"/>
<evidence type="ECO:0000313" key="4">
    <source>
        <dbReference type="Proteomes" id="UP000216475"/>
    </source>
</evidence>
<comment type="caution">
    <text evidence="3">The sequence shown here is derived from an EMBL/GenBank/DDBJ whole genome shotgun (WGS) entry which is preliminary data.</text>
</comment>
<dbReference type="RefSeq" id="WP_095270591.1">
    <property type="nucleotide sequence ID" value="NZ_NPBH01000047.1"/>
</dbReference>
<evidence type="ECO:0000256" key="1">
    <source>
        <dbReference type="SAM" id="Coils"/>
    </source>
</evidence>
<feature type="coiled-coil region" evidence="1">
    <location>
        <begin position="19"/>
        <end position="81"/>
    </location>
</feature>
<dbReference type="EMBL" id="NPBH01000047">
    <property type="protein sequence ID" value="PAE07494.1"/>
    <property type="molecule type" value="Genomic_DNA"/>
</dbReference>
<gene>
    <name evidence="3" type="ORF">CHI12_11025</name>
</gene>
<keyword evidence="1" id="KW-0175">Coiled coil</keyword>
<organism evidence="3 4">
    <name type="scientific">Terribacillus saccharophilus</name>
    <dbReference type="NCBI Taxonomy" id="361277"/>
    <lineage>
        <taxon>Bacteria</taxon>
        <taxon>Bacillati</taxon>
        <taxon>Bacillota</taxon>
        <taxon>Bacilli</taxon>
        <taxon>Bacillales</taxon>
        <taxon>Bacillaceae</taxon>
        <taxon>Terribacillus</taxon>
    </lineage>
</organism>
<dbReference type="Proteomes" id="UP000216475">
    <property type="component" value="Unassembled WGS sequence"/>
</dbReference>